<organism evidence="2 3">
    <name type="scientific">Desulfomonile tiedjei</name>
    <dbReference type="NCBI Taxonomy" id="2358"/>
    <lineage>
        <taxon>Bacteria</taxon>
        <taxon>Pseudomonadati</taxon>
        <taxon>Thermodesulfobacteriota</taxon>
        <taxon>Desulfomonilia</taxon>
        <taxon>Desulfomonilales</taxon>
        <taxon>Desulfomonilaceae</taxon>
        <taxon>Desulfomonile</taxon>
    </lineage>
</organism>
<dbReference type="EMBL" id="JACRDE010000290">
    <property type="protein sequence ID" value="MBI5249952.1"/>
    <property type="molecule type" value="Genomic_DNA"/>
</dbReference>
<feature type="transmembrane region" description="Helical" evidence="1">
    <location>
        <begin position="111"/>
        <end position="130"/>
    </location>
</feature>
<reference evidence="2" key="1">
    <citation type="submission" date="2020-07" db="EMBL/GenBank/DDBJ databases">
        <title>Huge and variable diversity of episymbiotic CPR bacteria and DPANN archaea in groundwater ecosystems.</title>
        <authorList>
            <person name="He C.Y."/>
            <person name="Keren R."/>
            <person name="Whittaker M."/>
            <person name="Farag I.F."/>
            <person name="Doudna J."/>
            <person name="Cate J.H.D."/>
            <person name="Banfield J.F."/>
        </authorList>
    </citation>
    <scope>NUCLEOTIDE SEQUENCE</scope>
    <source>
        <strain evidence="2">NC_groundwater_1664_Pr3_B-0.1um_52_9</strain>
    </source>
</reference>
<comment type="caution">
    <text evidence="2">The sequence shown here is derived from an EMBL/GenBank/DDBJ whole genome shotgun (WGS) entry which is preliminary data.</text>
</comment>
<feature type="transmembrane region" description="Helical" evidence="1">
    <location>
        <begin position="182"/>
        <end position="197"/>
    </location>
</feature>
<evidence type="ECO:0000313" key="3">
    <source>
        <dbReference type="Proteomes" id="UP000807825"/>
    </source>
</evidence>
<feature type="transmembrane region" description="Helical" evidence="1">
    <location>
        <begin position="6"/>
        <end position="25"/>
    </location>
</feature>
<name>A0A9D6V6G7_9BACT</name>
<feature type="transmembrane region" description="Helical" evidence="1">
    <location>
        <begin position="226"/>
        <end position="247"/>
    </location>
</feature>
<evidence type="ECO:0000313" key="2">
    <source>
        <dbReference type="EMBL" id="MBI5249952.1"/>
    </source>
</evidence>
<keyword evidence="1" id="KW-0472">Membrane</keyword>
<keyword evidence="1" id="KW-1133">Transmembrane helix</keyword>
<accession>A0A9D6V6G7</accession>
<gene>
    <name evidence="2" type="primary">wzy</name>
    <name evidence="2" type="ORF">HY912_10705</name>
</gene>
<feature type="transmembrane region" description="Helical" evidence="1">
    <location>
        <begin position="69"/>
        <end position="90"/>
    </location>
</feature>
<sequence length="464" mass="51258">MSSELEIASSAFFAAVACLLCIAATGHRLMSFVSVAALSHLVFYPVAATLNLMLEQPAVRSDLWASTPLAMWACALGCFAMAIGATLRHMAPRRNSSRTPSAKHFIIKAEANLCIWAAGLAPAVLLQLTLGLYDARFVEDVLGLIEKTQHYNNVIAYLMRIAQVGMLLQLYRAMNTRSTRDFIVFFGMAAVFVLAFLPTGSRGLAYGWVPWFFVFYLTLERKSPRAASVLVVLLAVFSILTVVAGYYRIGDQYGKQLADRYQSMAEIAANQSPTFDESKYLEPIVERLSDYTNTGRIIDYTPGTTPFRGAHGLDQLWIMAIPKIFIRERATLASLDASMDDYGVTEAYLGRGSSPCMIIGDLFSRWGWAGVIVGMFLIGVVLAALSKYCLDGWTVQNICFYALFAPYVAGLHNVGVFVLVVSFTRELLICWLISKVMAFVLTGMFSKVQNRQLLGKNEFVAVSR</sequence>
<keyword evidence="1" id="KW-0812">Transmembrane</keyword>
<feature type="transmembrane region" description="Helical" evidence="1">
    <location>
        <begin position="366"/>
        <end position="386"/>
    </location>
</feature>
<protein>
    <submittedName>
        <fullName evidence="2">O-antigen polysaccharide polymerase Wzy</fullName>
    </submittedName>
</protein>
<feature type="transmembrane region" description="Helical" evidence="1">
    <location>
        <begin position="398"/>
        <end position="420"/>
    </location>
</feature>
<feature type="transmembrane region" description="Helical" evidence="1">
    <location>
        <begin position="426"/>
        <end position="446"/>
    </location>
</feature>
<dbReference type="Proteomes" id="UP000807825">
    <property type="component" value="Unassembled WGS sequence"/>
</dbReference>
<evidence type="ECO:0000256" key="1">
    <source>
        <dbReference type="SAM" id="Phobius"/>
    </source>
</evidence>
<proteinExistence type="predicted"/>
<feature type="transmembrane region" description="Helical" evidence="1">
    <location>
        <begin position="150"/>
        <end position="170"/>
    </location>
</feature>
<dbReference type="AlphaFoldDB" id="A0A9D6V6G7"/>
<feature type="transmembrane region" description="Helical" evidence="1">
    <location>
        <begin position="32"/>
        <end position="54"/>
    </location>
</feature>